<accession>A0A1L7AM71</accession>
<gene>
    <name evidence="1" type="ORF">RGI145_21425</name>
</gene>
<dbReference type="Gene3D" id="3.20.20.60">
    <property type="entry name" value="Phosphoenolpyruvate-binding domains"/>
    <property type="match status" value="1"/>
</dbReference>
<dbReference type="InterPro" id="IPR015813">
    <property type="entry name" value="Pyrv/PenolPyrv_kinase-like_dom"/>
</dbReference>
<dbReference type="SUPFAM" id="SSF51621">
    <property type="entry name" value="Phosphoenolpyruvate/pyruvate domain"/>
    <property type="match status" value="1"/>
</dbReference>
<dbReference type="KEGG" id="rgi:RGI145_21425"/>
<organism evidence="1 2">
    <name type="scientific">Roseomonas gilardii</name>
    <dbReference type="NCBI Taxonomy" id="257708"/>
    <lineage>
        <taxon>Bacteria</taxon>
        <taxon>Pseudomonadati</taxon>
        <taxon>Pseudomonadota</taxon>
        <taxon>Alphaproteobacteria</taxon>
        <taxon>Acetobacterales</taxon>
        <taxon>Roseomonadaceae</taxon>
        <taxon>Roseomonas</taxon>
    </lineage>
</organism>
<dbReference type="AlphaFoldDB" id="A0A1L7AM71"/>
<sequence length="299" mass="31730">MTQRRLYRQLLLERAAHIVPGVYDALSARLAHRAGFRVIGAGGYAAIGSTLGQPDMGQSNMRDMAEHYGRICAAVDAPVTVDADTGFGGVHNVTQAVRSFEAAGAAGIMIGDQTFPNRCGYLPGKSVVPIDEMLAKIRAAVAARRDPDMVIIARTDARSVLGLEEALMRCRLFLDAGADLAKPQTVDRTDEIARAIAEVPCPFMATLSQAAGRARVDIADLRALGVAAVSMPSIGLFAAAQAVGTVLEDLASTQSLAAVEDRLMPLDAYYDLVGLDDVQAAEERFQAEASRLLRPHAIA</sequence>
<evidence type="ECO:0000313" key="1">
    <source>
        <dbReference type="EMBL" id="APT59867.1"/>
    </source>
</evidence>
<dbReference type="CDD" id="cd00377">
    <property type="entry name" value="ICL_PEPM"/>
    <property type="match status" value="1"/>
</dbReference>
<dbReference type="InterPro" id="IPR039556">
    <property type="entry name" value="ICL/PEPM"/>
</dbReference>
<dbReference type="PANTHER" id="PTHR42905:SF5">
    <property type="entry name" value="CARBOXYVINYL-CARBOXYPHOSPHONATE PHOSPHORYLMUTASE, CHLOROPLASTIC"/>
    <property type="match status" value="1"/>
</dbReference>
<name>A0A1L7AM71_9PROT</name>
<dbReference type="PANTHER" id="PTHR42905">
    <property type="entry name" value="PHOSPHOENOLPYRUVATE CARBOXYLASE"/>
    <property type="match status" value="1"/>
</dbReference>
<dbReference type="InterPro" id="IPR040442">
    <property type="entry name" value="Pyrv_kinase-like_dom_sf"/>
</dbReference>
<proteinExistence type="predicted"/>
<dbReference type="RefSeq" id="WP_075800577.1">
    <property type="nucleotide sequence ID" value="NZ_CP015584.1"/>
</dbReference>
<dbReference type="Pfam" id="PF13714">
    <property type="entry name" value="PEP_mutase"/>
    <property type="match status" value="1"/>
</dbReference>
<protein>
    <recommendedName>
        <fullName evidence="3">2,3-dimethylmalate lyase</fullName>
    </recommendedName>
</protein>
<evidence type="ECO:0008006" key="3">
    <source>
        <dbReference type="Google" id="ProtNLM"/>
    </source>
</evidence>
<evidence type="ECO:0000313" key="2">
    <source>
        <dbReference type="Proteomes" id="UP000185494"/>
    </source>
</evidence>
<dbReference type="EMBL" id="CP015584">
    <property type="protein sequence ID" value="APT59867.1"/>
    <property type="molecule type" value="Genomic_DNA"/>
</dbReference>
<dbReference type="GO" id="GO:0016833">
    <property type="term" value="F:oxo-acid-lyase activity"/>
    <property type="evidence" value="ECO:0007669"/>
    <property type="project" value="UniProtKB-ARBA"/>
</dbReference>
<dbReference type="STRING" id="257708.RGI145_21425"/>
<reference evidence="1 2" key="1">
    <citation type="submission" date="2016-05" db="EMBL/GenBank/DDBJ databases">
        <title>Complete Genome and Methylome Analysis of Psychrotrophic Bacterial Isolates from Antarctic Lake Untersee.</title>
        <authorList>
            <person name="Fomenkov A."/>
            <person name="Akimov V.N."/>
            <person name="Vasilyeva L.V."/>
            <person name="Andersen D."/>
            <person name="Vincze T."/>
            <person name="Roberts R.J."/>
        </authorList>
    </citation>
    <scope>NUCLEOTIDE SEQUENCE [LARGE SCALE GENOMIC DNA]</scope>
    <source>
        <strain evidence="1 2">U14-5</strain>
    </source>
</reference>
<dbReference type="Proteomes" id="UP000185494">
    <property type="component" value="Chromosome 2"/>
</dbReference>